<dbReference type="Proteomes" id="UP000784294">
    <property type="component" value="Unassembled WGS sequence"/>
</dbReference>
<gene>
    <name evidence="1" type="ORF">PXEA_LOCUS807</name>
</gene>
<protein>
    <submittedName>
        <fullName evidence="1">Uncharacterized protein</fullName>
    </submittedName>
</protein>
<evidence type="ECO:0000313" key="2">
    <source>
        <dbReference type="Proteomes" id="UP000784294"/>
    </source>
</evidence>
<accession>A0A448WB20</accession>
<proteinExistence type="predicted"/>
<sequence length="180" mass="20091">MTPTSSEELDLPSDAVALNNKLNKRDILPLNEACSTFNRYPIKTPNSKSHPSQICKRDNKLVPLTYQLTNHLVGPFVVLRALESLTLGGDFLSDCERVKFSRKVFLGGVPIAKNEQEIDYHRTPLECILRETIGAVTLLWPSSSVSQTNTDKHASRSFDALSITKEEQSGKPKRGKCYCI</sequence>
<dbReference type="EMBL" id="CAAALY010001574">
    <property type="protein sequence ID" value="VEL07367.1"/>
    <property type="molecule type" value="Genomic_DNA"/>
</dbReference>
<evidence type="ECO:0000313" key="1">
    <source>
        <dbReference type="EMBL" id="VEL07367.1"/>
    </source>
</evidence>
<dbReference type="AlphaFoldDB" id="A0A448WB20"/>
<comment type="caution">
    <text evidence="1">The sequence shown here is derived from an EMBL/GenBank/DDBJ whole genome shotgun (WGS) entry which is preliminary data.</text>
</comment>
<reference evidence="1" key="1">
    <citation type="submission" date="2018-11" db="EMBL/GenBank/DDBJ databases">
        <authorList>
            <consortium name="Pathogen Informatics"/>
        </authorList>
    </citation>
    <scope>NUCLEOTIDE SEQUENCE</scope>
</reference>
<keyword evidence="2" id="KW-1185">Reference proteome</keyword>
<organism evidence="1 2">
    <name type="scientific">Protopolystoma xenopodis</name>
    <dbReference type="NCBI Taxonomy" id="117903"/>
    <lineage>
        <taxon>Eukaryota</taxon>
        <taxon>Metazoa</taxon>
        <taxon>Spiralia</taxon>
        <taxon>Lophotrochozoa</taxon>
        <taxon>Platyhelminthes</taxon>
        <taxon>Monogenea</taxon>
        <taxon>Polyopisthocotylea</taxon>
        <taxon>Polystomatidea</taxon>
        <taxon>Polystomatidae</taxon>
        <taxon>Protopolystoma</taxon>
    </lineage>
</organism>
<name>A0A448WB20_9PLAT</name>